<reference evidence="2" key="1">
    <citation type="submission" date="2020-02" db="EMBL/GenBank/DDBJ databases">
        <authorList>
            <person name="Meier V. D."/>
        </authorList>
    </citation>
    <scope>NUCLEOTIDE SEQUENCE</scope>
    <source>
        <strain evidence="2">AVDCRST_MAG32</strain>
    </source>
</reference>
<feature type="domain" description="DUF2087" evidence="1">
    <location>
        <begin position="56"/>
        <end position="121"/>
    </location>
</feature>
<proteinExistence type="predicted"/>
<dbReference type="AlphaFoldDB" id="A0A6J4MUR4"/>
<evidence type="ECO:0000313" key="2">
    <source>
        <dbReference type="EMBL" id="CAA9367833.1"/>
    </source>
</evidence>
<accession>A0A6J4MUR4</accession>
<protein>
    <recommendedName>
        <fullName evidence="1">DUF2087 domain-containing protein</fullName>
    </recommendedName>
</protein>
<dbReference type="InterPro" id="IPR018656">
    <property type="entry name" value="DUF2087"/>
</dbReference>
<name>A0A6J4MUR4_9ACTN</name>
<dbReference type="EMBL" id="CADCUM010000010">
    <property type="protein sequence ID" value="CAA9367833.1"/>
    <property type="molecule type" value="Genomic_DNA"/>
</dbReference>
<gene>
    <name evidence="2" type="ORF">AVDCRST_MAG32-249</name>
</gene>
<organism evidence="2">
    <name type="scientific">uncultured Nocardioides sp</name>
    <dbReference type="NCBI Taxonomy" id="198441"/>
    <lineage>
        <taxon>Bacteria</taxon>
        <taxon>Bacillati</taxon>
        <taxon>Actinomycetota</taxon>
        <taxon>Actinomycetes</taxon>
        <taxon>Propionibacteriales</taxon>
        <taxon>Nocardioidaceae</taxon>
        <taxon>Nocardioides</taxon>
        <taxon>environmental samples</taxon>
    </lineage>
</organism>
<sequence length="153" mass="17818">MQVTRNGDFKKVVRARMAETGETYTAALAAVRESDPYDDARREQERVVSRLFADGRIQRVPAKRRTRVAVLLEVLRRFEPGRVYAEKEVDAILLGVHEDFAYLRRELVNYRYLVREDGRYRTAPAAPERMPVERQEIPAWEAVWLPPFLAGRS</sequence>
<evidence type="ECO:0000259" key="1">
    <source>
        <dbReference type="Pfam" id="PF09860"/>
    </source>
</evidence>
<dbReference type="Pfam" id="PF09860">
    <property type="entry name" value="DUF2087"/>
    <property type="match status" value="1"/>
</dbReference>